<protein>
    <submittedName>
        <fullName evidence="1">Uncharacterized protein</fullName>
    </submittedName>
</protein>
<dbReference type="Proteomes" id="UP000194236">
    <property type="component" value="Unassembled WGS sequence"/>
</dbReference>
<evidence type="ECO:0000313" key="2">
    <source>
        <dbReference type="Proteomes" id="UP000194236"/>
    </source>
</evidence>
<organism evidence="1 2">
    <name type="scientific">Euroglyphus maynei</name>
    <name type="common">Mayne's house dust mite</name>
    <dbReference type="NCBI Taxonomy" id="6958"/>
    <lineage>
        <taxon>Eukaryota</taxon>
        <taxon>Metazoa</taxon>
        <taxon>Ecdysozoa</taxon>
        <taxon>Arthropoda</taxon>
        <taxon>Chelicerata</taxon>
        <taxon>Arachnida</taxon>
        <taxon>Acari</taxon>
        <taxon>Acariformes</taxon>
        <taxon>Sarcoptiformes</taxon>
        <taxon>Astigmata</taxon>
        <taxon>Psoroptidia</taxon>
        <taxon>Analgoidea</taxon>
        <taxon>Pyroglyphidae</taxon>
        <taxon>Pyroglyphinae</taxon>
        <taxon>Euroglyphus</taxon>
    </lineage>
</organism>
<dbReference type="EMBL" id="MUJZ01042697">
    <property type="protein sequence ID" value="OTF75286.1"/>
    <property type="molecule type" value="Genomic_DNA"/>
</dbReference>
<sequence>MGAEGLGGAQRRIQTGLIERRPQARFRAHGASLLAGCRCCNAAISA</sequence>
<name>A0A1Y3B6T2_EURMA</name>
<proteinExistence type="predicted"/>
<dbReference type="AlphaFoldDB" id="A0A1Y3B6T2"/>
<reference evidence="1 2" key="1">
    <citation type="submission" date="2017-03" db="EMBL/GenBank/DDBJ databases">
        <title>Genome Survey of Euroglyphus maynei.</title>
        <authorList>
            <person name="Arlian L.G."/>
            <person name="Morgan M.S."/>
            <person name="Rider S.D."/>
        </authorList>
    </citation>
    <scope>NUCLEOTIDE SEQUENCE [LARGE SCALE GENOMIC DNA]</scope>
    <source>
        <strain evidence="1">Arlian Lab</strain>
        <tissue evidence="1">Whole body</tissue>
    </source>
</reference>
<evidence type="ECO:0000313" key="1">
    <source>
        <dbReference type="EMBL" id="OTF75286.1"/>
    </source>
</evidence>
<comment type="caution">
    <text evidence="1">The sequence shown here is derived from an EMBL/GenBank/DDBJ whole genome shotgun (WGS) entry which is preliminary data.</text>
</comment>
<keyword evidence="2" id="KW-1185">Reference proteome</keyword>
<accession>A0A1Y3B6T2</accession>
<gene>
    <name evidence="1" type="ORF">BLA29_015494</name>
</gene>